<comment type="similarity">
    <text evidence="1">Belongs to the SCC2/Nipped-B family.</text>
</comment>
<dbReference type="InterPro" id="IPR033031">
    <property type="entry name" value="Scc2/Nipped-B"/>
</dbReference>
<dbReference type="AlphaFoldDB" id="A0A8S2UJJ3"/>
<keyword evidence="1" id="KW-0539">Nucleus</keyword>
<accession>A0A8S2UJJ3</accession>
<comment type="subcellular location">
    <subcellularLocation>
        <location evidence="1">Nucleus</location>
    </subcellularLocation>
</comment>
<dbReference type="GO" id="GO:0090694">
    <property type="term" value="C:Scc2-Scc4 cohesin loading complex"/>
    <property type="evidence" value="ECO:0007669"/>
    <property type="project" value="TreeGrafter"/>
</dbReference>
<keyword evidence="1" id="KW-0131">Cell cycle</keyword>
<name>A0A8S2UJJ3_9BILA</name>
<evidence type="ECO:0000256" key="2">
    <source>
        <dbReference type="SAM" id="MobiDB-lite"/>
    </source>
</evidence>
<dbReference type="Pfam" id="PF12830">
    <property type="entry name" value="Nipped-B_C"/>
    <property type="match status" value="1"/>
</dbReference>
<dbReference type="GO" id="GO:0071169">
    <property type="term" value="P:establishment of protein localization to chromatin"/>
    <property type="evidence" value="ECO:0007669"/>
    <property type="project" value="TreeGrafter"/>
</dbReference>
<dbReference type="Proteomes" id="UP000681967">
    <property type="component" value="Unassembled WGS sequence"/>
</dbReference>
<dbReference type="GO" id="GO:0003682">
    <property type="term" value="F:chromatin binding"/>
    <property type="evidence" value="ECO:0007669"/>
    <property type="project" value="TreeGrafter"/>
</dbReference>
<evidence type="ECO:0000313" key="4">
    <source>
        <dbReference type="EMBL" id="CAF4333763.1"/>
    </source>
</evidence>
<organism evidence="5 6">
    <name type="scientific">Rotaria magnacalcarata</name>
    <dbReference type="NCBI Taxonomy" id="392030"/>
    <lineage>
        <taxon>Eukaryota</taxon>
        <taxon>Metazoa</taxon>
        <taxon>Spiralia</taxon>
        <taxon>Gnathifera</taxon>
        <taxon>Rotifera</taxon>
        <taxon>Eurotatoria</taxon>
        <taxon>Bdelloidea</taxon>
        <taxon>Philodinida</taxon>
        <taxon>Philodinidae</taxon>
        <taxon>Rotaria</taxon>
    </lineage>
</organism>
<evidence type="ECO:0000313" key="6">
    <source>
        <dbReference type="Proteomes" id="UP000681720"/>
    </source>
</evidence>
<dbReference type="EMBL" id="CAJOBJ010043528">
    <property type="protein sequence ID" value="CAF4338227.1"/>
    <property type="molecule type" value="Genomic_DNA"/>
</dbReference>
<gene>
    <name evidence="4" type="ORF">BYL167_LOCUS28808</name>
    <name evidence="5" type="ORF">GIL414_LOCUS27439</name>
</gene>
<feature type="region of interest" description="Disordered" evidence="2">
    <location>
        <begin position="251"/>
        <end position="279"/>
    </location>
</feature>
<dbReference type="InterPro" id="IPR024986">
    <property type="entry name" value="Nipped-B_C"/>
</dbReference>
<evidence type="ECO:0000313" key="5">
    <source>
        <dbReference type="EMBL" id="CAF4338227.1"/>
    </source>
</evidence>
<dbReference type="PANTHER" id="PTHR21704:SF18">
    <property type="entry name" value="NIPPED-B-LIKE PROTEIN"/>
    <property type="match status" value="1"/>
</dbReference>
<dbReference type="EMBL" id="CAJOBH010041988">
    <property type="protein sequence ID" value="CAF4333763.1"/>
    <property type="molecule type" value="Genomic_DNA"/>
</dbReference>
<sequence length="279" mass="32507">MTKLTVISWNSQQLPYCSVNHFLYSLIRSSRVYRRGLITQLLKMFDTDSNTSPLTLEEQLFVADNLAYFPYQVQDEPLFLVEQIDLSVSVTGSTQLQQFRDLLKQHLDYIDDDEGIDMNKIEKNLYHVSEKIVEELNQCLRPTKSTMLLLLLKSYLKDVYYLNDTKIIEYDHTESSKITDKPILSRKVNAKFEPKMILDTIKPLVNYDDFTKRRLIIKEFGDFKRYLLAYDNDIEDTIQSMTELLPGSFSLPKGKKKGGSSKKRKVMIDSDDDSFNGDF</sequence>
<feature type="compositionally biased region" description="Acidic residues" evidence="2">
    <location>
        <begin position="269"/>
        <end position="279"/>
    </location>
</feature>
<dbReference type="GO" id="GO:1990414">
    <property type="term" value="P:replication-born double-strand break repair via sister chromatid exchange"/>
    <property type="evidence" value="ECO:0007669"/>
    <property type="project" value="TreeGrafter"/>
</dbReference>
<feature type="compositionally biased region" description="Basic residues" evidence="2">
    <location>
        <begin position="253"/>
        <end position="265"/>
    </location>
</feature>
<reference evidence="5" key="1">
    <citation type="submission" date="2021-02" db="EMBL/GenBank/DDBJ databases">
        <authorList>
            <person name="Nowell W R."/>
        </authorList>
    </citation>
    <scope>NUCLEOTIDE SEQUENCE</scope>
</reference>
<dbReference type="PANTHER" id="PTHR21704">
    <property type="entry name" value="NIPPED-B-LIKE PROTEIN DELANGIN SCC2-RELATED"/>
    <property type="match status" value="1"/>
</dbReference>
<evidence type="ECO:0000256" key="1">
    <source>
        <dbReference type="RuleBase" id="RU364107"/>
    </source>
</evidence>
<dbReference type="GO" id="GO:0140588">
    <property type="term" value="P:chromatin looping"/>
    <property type="evidence" value="ECO:0007669"/>
    <property type="project" value="InterPro"/>
</dbReference>
<keyword evidence="1" id="KW-0677">Repeat</keyword>
<dbReference type="GO" id="GO:0010468">
    <property type="term" value="P:regulation of gene expression"/>
    <property type="evidence" value="ECO:0007669"/>
    <property type="project" value="InterPro"/>
</dbReference>
<protein>
    <recommendedName>
        <fullName evidence="1">Nipped-B protein</fullName>
    </recommendedName>
</protein>
<evidence type="ECO:0000259" key="3">
    <source>
        <dbReference type="Pfam" id="PF12830"/>
    </source>
</evidence>
<dbReference type="GO" id="GO:0034087">
    <property type="term" value="P:establishment of mitotic sister chromatid cohesion"/>
    <property type="evidence" value="ECO:0007669"/>
    <property type="project" value="TreeGrafter"/>
</dbReference>
<dbReference type="Proteomes" id="UP000681720">
    <property type="component" value="Unassembled WGS sequence"/>
</dbReference>
<comment type="caution">
    <text evidence="5">The sequence shown here is derived from an EMBL/GenBank/DDBJ whole genome shotgun (WGS) entry which is preliminary data.</text>
</comment>
<dbReference type="GO" id="GO:0061775">
    <property type="term" value="F:cohesin loader activity"/>
    <property type="evidence" value="ECO:0007669"/>
    <property type="project" value="InterPro"/>
</dbReference>
<proteinExistence type="inferred from homology"/>
<feature type="domain" description="Sister chromatid cohesion C-terminal" evidence="3">
    <location>
        <begin position="14"/>
        <end position="85"/>
    </location>
</feature>